<evidence type="ECO:0000313" key="2">
    <source>
        <dbReference type="EMBL" id="VCU68982.1"/>
    </source>
</evidence>
<evidence type="ECO:0008006" key="4">
    <source>
        <dbReference type="Google" id="ProtNLM"/>
    </source>
</evidence>
<evidence type="ECO:0000313" key="3">
    <source>
        <dbReference type="Proteomes" id="UP000277294"/>
    </source>
</evidence>
<name>A0A3P4AYY8_9BURK</name>
<dbReference type="Proteomes" id="UP000277294">
    <property type="component" value="Unassembled WGS sequence"/>
</dbReference>
<keyword evidence="3" id="KW-1185">Reference proteome</keyword>
<protein>
    <recommendedName>
        <fullName evidence="4">TM2 domain protein</fullName>
    </recommendedName>
</protein>
<evidence type="ECO:0000256" key="1">
    <source>
        <dbReference type="SAM" id="Phobius"/>
    </source>
</evidence>
<gene>
    <name evidence="2" type="ORF">PIGHUM_01041</name>
</gene>
<keyword evidence="1" id="KW-1133">Transmembrane helix</keyword>
<dbReference type="AlphaFoldDB" id="A0A3P4AYY8"/>
<accession>A0A3P4AYY8</accession>
<feature type="transmembrane region" description="Helical" evidence="1">
    <location>
        <begin position="71"/>
        <end position="96"/>
    </location>
</feature>
<proteinExistence type="predicted"/>
<dbReference type="EMBL" id="UWPJ01000009">
    <property type="protein sequence ID" value="VCU68982.1"/>
    <property type="molecule type" value="Genomic_DNA"/>
</dbReference>
<sequence>MNYQHPPAQAEEHASHNPPAAFRSKALAGFLAATLGWAGAHWRYLGRKHGWIPLLVSLLAMGTALRSEQWYFHIGFFLFLIPAAAGFIEALIICLMADEKFDALYNPGLQRRAPSGWAPVLVAMPTLAIGTSIVTLGIVLMVQRAFGVVPVY</sequence>
<keyword evidence="1" id="KW-0472">Membrane</keyword>
<dbReference type="RefSeq" id="WP_124078345.1">
    <property type="nucleotide sequence ID" value="NZ_UWPJ01000009.1"/>
</dbReference>
<feature type="transmembrane region" description="Helical" evidence="1">
    <location>
        <begin position="117"/>
        <end position="142"/>
    </location>
</feature>
<organism evidence="2 3">
    <name type="scientific">Pigmentiphaga humi</name>
    <dbReference type="NCBI Taxonomy" id="2478468"/>
    <lineage>
        <taxon>Bacteria</taxon>
        <taxon>Pseudomonadati</taxon>
        <taxon>Pseudomonadota</taxon>
        <taxon>Betaproteobacteria</taxon>
        <taxon>Burkholderiales</taxon>
        <taxon>Alcaligenaceae</taxon>
        <taxon>Pigmentiphaga</taxon>
    </lineage>
</organism>
<reference evidence="2 3" key="1">
    <citation type="submission" date="2018-10" db="EMBL/GenBank/DDBJ databases">
        <authorList>
            <person name="Criscuolo A."/>
        </authorList>
    </citation>
    <scope>NUCLEOTIDE SEQUENCE [LARGE SCALE GENOMIC DNA]</scope>
    <source>
        <strain evidence="2">DnA1</strain>
    </source>
</reference>
<dbReference type="OrthoDB" id="8702870at2"/>
<keyword evidence="1" id="KW-0812">Transmembrane</keyword>